<comment type="pathway">
    <text evidence="3 8">Glycan biosynthesis; glycogen biosynthesis.</text>
</comment>
<dbReference type="GO" id="GO:0009011">
    <property type="term" value="F:alpha-1,4-glucan glucosyltransferase (ADP-glucose donor) activity"/>
    <property type="evidence" value="ECO:0007669"/>
    <property type="project" value="UniProtKB-UniRule"/>
</dbReference>
<sequence>MKILMMTSETVPFAKSGGLADMVSALSLSLNEQSVDVRILLPLYGFIDSKDFDFLGSLQIDMVNRFETADLYRSTLEDSTIPVYFLDNNKYFNRKGIYGPTPSSSYPDNAQRYSLLCKSFIEVCTFLDWIPDVIHSHDWPCGLASVFLKKAAQKFSNCSSVFSIHNMGYQGCYLKQDLPWIGLTPEETKTYNMICDNQINFLKTAIENNDHITTVSPGYAREIQTLAYGHGMDQSLSHRKNDLTGIINGVDYQSWDPVNDALIAPDNFSILDLEGKKNCKSRLQILMGLEENPKTPLFAMITRLVEQKGIEELCKPNYGILEDFCKDQDVQVVILGTGEPWCEEELTRLSRILPNLAVKITYNEKMSHLIEAGSDFFLMPSRYEPCGLNQLYSLKYGSIPVVRRTGGLADTVSDPQDEGWDSATGFVFEKADPSDFGLALNRAVNCWKDHPELIHKMQKNGMNKDFSWTPSALSYMKIYEELRTPLNREIPQKD</sequence>
<dbReference type="InterPro" id="IPR013534">
    <property type="entry name" value="Starch_synth_cat_dom"/>
</dbReference>
<evidence type="ECO:0000313" key="12">
    <source>
        <dbReference type="Proteomes" id="UP000324209"/>
    </source>
</evidence>
<feature type="domain" description="Starch synthase catalytic" evidence="10">
    <location>
        <begin position="2"/>
        <end position="237"/>
    </location>
</feature>
<evidence type="ECO:0000256" key="7">
    <source>
        <dbReference type="ARBA" id="ARBA00023056"/>
    </source>
</evidence>
<proteinExistence type="inferred from homology"/>
<dbReference type="Proteomes" id="UP000324209">
    <property type="component" value="Chromosome"/>
</dbReference>
<evidence type="ECO:0000256" key="5">
    <source>
        <dbReference type="ARBA" id="ARBA00022676"/>
    </source>
</evidence>
<evidence type="ECO:0000259" key="9">
    <source>
        <dbReference type="Pfam" id="PF00534"/>
    </source>
</evidence>
<feature type="binding site" evidence="8">
    <location>
        <position position="15"/>
    </location>
    <ligand>
        <name>ADP-alpha-D-glucose</name>
        <dbReference type="ChEBI" id="CHEBI:57498"/>
    </ligand>
</feature>
<evidence type="ECO:0000256" key="4">
    <source>
        <dbReference type="ARBA" id="ARBA00010281"/>
    </source>
</evidence>
<comment type="similarity">
    <text evidence="4 8">Belongs to the glycosyltransferase 1 family. Bacterial/plant glycogen synthase subfamily.</text>
</comment>
<dbReference type="GO" id="GO:0004373">
    <property type="term" value="F:alpha-1,4-glucan glucosyltransferase (UDP-glucose donor) activity"/>
    <property type="evidence" value="ECO:0007669"/>
    <property type="project" value="InterPro"/>
</dbReference>
<protein>
    <recommendedName>
        <fullName evidence="8">Glycogen synthase</fullName>
        <ecNumber evidence="8">2.4.1.21</ecNumber>
    </recommendedName>
    <alternativeName>
        <fullName evidence="8">Starch [bacterial glycogen] synthase</fullName>
    </alternativeName>
</protein>
<dbReference type="UniPathway" id="UPA00164"/>
<accession>A0A5C1QI48</accession>
<gene>
    <name evidence="8 11" type="primary">glgA</name>
    <name evidence="11" type="ORF">EXM22_04025</name>
</gene>
<dbReference type="OrthoDB" id="9808590at2"/>
<keyword evidence="12" id="KW-1185">Reference proteome</keyword>
<dbReference type="HAMAP" id="MF_00484">
    <property type="entry name" value="Glycogen_synth"/>
    <property type="match status" value="1"/>
</dbReference>
<dbReference type="Pfam" id="PF00534">
    <property type="entry name" value="Glycos_transf_1"/>
    <property type="match status" value="1"/>
</dbReference>
<dbReference type="PANTHER" id="PTHR45825">
    <property type="entry name" value="GRANULE-BOUND STARCH SYNTHASE 1, CHLOROPLASTIC/AMYLOPLASTIC"/>
    <property type="match status" value="1"/>
</dbReference>
<comment type="catalytic activity">
    <reaction evidence="1 8">
        <text>[(1-&gt;4)-alpha-D-glucosyl](n) + ADP-alpha-D-glucose = [(1-&gt;4)-alpha-D-glucosyl](n+1) + ADP + H(+)</text>
        <dbReference type="Rhea" id="RHEA:18189"/>
        <dbReference type="Rhea" id="RHEA-COMP:9584"/>
        <dbReference type="Rhea" id="RHEA-COMP:9587"/>
        <dbReference type="ChEBI" id="CHEBI:15378"/>
        <dbReference type="ChEBI" id="CHEBI:15444"/>
        <dbReference type="ChEBI" id="CHEBI:57498"/>
        <dbReference type="ChEBI" id="CHEBI:456216"/>
        <dbReference type="EC" id="2.4.1.21"/>
    </reaction>
</comment>
<dbReference type="CDD" id="cd03791">
    <property type="entry name" value="GT5_Glycogen_synthase_DULL1-like"/>
    <property type="match status" value="1"/>
</dbReference>
<dbReference type="EMBL" id="CP036150">
    <property type="protein sequence ID" value="QEN07197.1"/>
    <property type="molecule type" value="Genomic_DNA"/>
</dbReference>
<feature type="domain" description="Glycosyl transferase family 1" evidence="9">
    <location>
        <begin position="290"/>
        <end position="461"/>
    </location>
</feature>
<keyword evidence="7 8" id="KW-0320">Glycogen biosynthesis</keyword>
<dbReference type="NCBIfam" id="TIGR02095">
    <property type="entry name" value="glgA"/>
    <property type="match status" value="1"/>
</dbReference>
<organism evidence="11 12">
    <name type="scientific">Oceanispirochaeta crateris</name>
    <dbReference type="NCBI Taxonomy" id="2518645"/>
    <lineage>
        <taxon>Bacteria</taxon>
        <taxon>Pseudomonadati</taxon>
        <taxon>Spirochaetota</taxon>
        <taxon>Spirochaetia</taxon>
        <taxon>Spirochaetales</taxon>
        <taxon>Spirochaetaceae</taxon>
        <taxon>Oceanispirochaeta</taxon>
    </lineage>
</organism>
<evidence type="ECO:0000256" key="3">
    <source>
        <dbReference type="ARBA" id="ARBA00004964"/>
    </source>
</evidence>
<evidence type="ECO:0000256" key="1">
    <source>
        <dbReference type="ARBA" id="ARBA00001478"/>
    </source>
</evidence>
<evidence type="ECO:0000259" key="10">
    <source>
        <dbReference type="Pfam" id="PF08323"/>
    </source>
</evidence>
<evidence type="ECO:0000256" key="8">
    <source>
        <dbReference type="HAMAP-Rule" id="MF_00484"/>
    </source>
</evidence>
<keyword evidence="5 8" id="KW-0328">Glycosyltransferase</keyword>
<comment type="function">
    <text evidence="2 8">Synthesizes alpha-1,4-glucan chains using ADP-glucose.</text>
</comment>
<dbReference type="InterPro" id="IPR001296">
    <property type="entry name" value="Glyco_trans_1"/>
</dbReference>
<dbReference type="RefSeq" id="WP_149485279.1">
    <property type="nucleotide sequence ID" value="NZ_CP036150.1"/>
</dbReference>
<dbReference type="InterPro" id="IPR011835">
    <property type="entry name" value="GS/SS"/>
</dbReference>
<evidence type="ECO:0000256" key="6">
    <source>
        <dbReference type="ARBA" id="ARBA00022679"/>
    </source>
</evidence>
<dbReference type="Pfam" id="PF08323">
    <property type="entry name" value="Glyco_transf_5"/>
    <property type="match status" value="1"/>
</dbReference>
<dbReference type="SUPFAM" id="SSF53756">
    <property type="entry name" value="UDP-Glycosyltransferase/glycogen phosphorylase"/>
    <property type="match status" value="1"/>
</dbReference>
<dbReference type="GO" id="GO:0005978">
    <property type="term" value="P:glycogen biosynthetic process"/>
    <property type="evidence" value="ECO:0007669"/>
    <property type="project" value="UniProtKB-UniRule"/>
</dbReference>
<dbReference type="EC" id="2.4.1.21" evidence="8"/>
<name>A0A5C1QI48_9SPIO</name>
<reference evidence="11 12" key="1">
    <citation type="submission" date="2019-02" db="EMBL/GenBank/DDBJ databases">
        <title>Complete Genome Sequence and Methylome Analysis of free living Spirochaetas.</title>
        <authorList>
            <person name="Fomenkov A."/>
            <person name="Dubinina G."/>
            <person name="Leshcheva N."/>
            <person name="Mikheeva N."/>
            <person name="Grabovich M."/>
            <person name="Vincze T."/>
            <person name="Roberts R.J."/>
        </authorList>
    </citation>
    <scope>NUCLEOTIDE SEQUENCE [LARGE SCALE GENOMIC DNA]</scope>
    <source>
        <strain evidence="11 12">K2</strain>
    </source>
</reference>
<dbReference type="Gene3D" id="3.40.50.2000">
    <property type="entry name" value="Glycogen Phosphorylase B"/>
    <property type="match status" value="2"/>
</dbReference>
<dbReference type="PANTHER" id="PTHR45825:SF11">
    <property type="entry name" value="ALPHA AMYLASE DOMAIN-CONTAINING PROTEIN"/>
    <property type="match status" value="1"/>
</dbReference>
<dbReference type="NCBIfam" id="NF001899">
    <property type="entry name" value="PRK00654.1-2"/>
    <property type="match status" value="1"/>
</dbReference>
<keyword evidence="6 8" id="KW-0808">Transferase</keyword>
<dbReference type="KEGG" id="ock:EXM22_04025"/>
<dbReference type="AlphaFoldDB" id="A0A5C1QI48"/>
<evidence type="ECO:0000256" key="2">
    <source>
        <dbReference type="ARBA" id="ARBA00002764"/>
    </source>
</evidence>
<evidence type="ECO:0000313" key="11">
    <source>
        <dbReference type="EMBL" id="QEN07197.1"/>
    </source>
</evidence>